<comment type="caution">
    <text evidence="6">The sequence shown here is derived from an EMBL/GenBank/DDBJ whole genome shotgun (WGS) entry which is preliminary data.</text>
</comment>
<organism evidence="6 7">
    <name type="scientific">Acropora cervicornis</name>
    <name type="common">Staghorn coral</name>
    <dbReference type="NCBI Taxonomy" id="6130"/>
    <lineage>
        <taxon>Eukaryota</taxon>
        <taxon>Metazoa</taxon>
        <taxon>Cnidaria</taxon>
        <taxon>Anthozoa</taxon>
        <taxon>Hexacorallia</taxon>
        <taxon>Scleractinia</taxon>
        <taxon>Astrocoeniina</taxon>
        <taxon>Acroporidae</taxon>
        <taxon>Acropora</taxon>
    </lineage>
</organism>
<feature type="domain" description="Epoxide hydrolase N-terminal" evidence="5">
    <location>
        <begin position="527"/>
        <end position="632"/>
    </location>
</feature>
<keyword evidence="4" id="KW-0472">Membrane</keyword>
<dbReference type="PANTHER" id="PTHR21661:SF35">
    <property type="entry name" value="EPOXIDE HYDROLASE"/>
    <property type="match status" value="1"/>
</dbReference>
<comment type="similarity">
    <text evidence="1">Belongs to the peptidase S33 family.</text>
</comment>
<dbReference type="InterPro" id="IPR010497">
    <property type="entry name" value="Epoxide_hydro_N"/>
</dbReference>
<sequence>MGCKTFCTVFVVVFGVSIAVVSMLIGSYLFPIPETPRLDEHQWWGKGQETDHEEDVSVNRMYVTLSEEILTDLKEKLSKTPFFENLEGIDWEYGVNPEYMKDVVEYWKTKFDWRKQESILNTYPHYKTKISGLDIHFVHHKAELKEGQKELAIMMVHGWPGSFYEFYPAIPRFLSASTDEYAFSIICPSIPGFCLSQAPHKPGFDTFAAARVLAKLMDRLGYQSYYLQGGDWGSAITSALAIMNPSQIRGLHLNIFSTSIVYSPFEYIQAKLFFPEKEQKKIFPVKDFFFNMLTESGYFHLQGLALNDSPAGLAAYILEKFALGSGCQTTDTAMCVDSCFSKDDLLTNVMIYWATHSITSSIRLYYEDMHSPNVQIVGRIPITVPTGLADFPHELFRIPAPFAHKRFVDIVQFSEMPRGGHFAAFEEPQLFANDVIKFIEKVEKRISLQKAEAISKSESYFMPLGLQTSLGLEREGRGVDRPYPDPISMLISSYLFPIPETPRLDEHQWWGKGQETDHEEDTSVNRMYVSLSEEILTDLKERLSKTPFFENLEGIDWEYGINPEYMKDVVEYWKTKFDWRKQESILNTYPHFKTKISGLDIHFVHHKAELKEGQKELAIMMVHGWPGSFYEFYPAIPRLISASTDEYAFSIICPSIPGFGLSEAPHKPGFGTFAAARVLAKLMDRLGYKSYYLQGGDWGSIITSELAIMNPSQIRGLHLNLFSPPIMLSPFEYIQAKLFFPEKEQKKLFPFKDLFFKVLAELGYFHLQGLALNDSPAGLAAYILEKFAMWSGCKTTDTAMCVESRFSKDHLLTNVMIYWATHSITSSIRLCYEDMHSASVLRVGRIPITVPTGLADFPHELFRIPEPFAHTRFVDIVQFSEMPRGGHFAAFEEPQLFADDVIKFIEKVEKRISLEKAEAIIFGVSVAVISMLIGSYLFPIPETPRLDEHQWWGKGQETDHEEDTSVNRTYVSLSEEILTDLKERLSKTPFFENLEGIDWEYGINPEYMKDVVEYWKTKFDWRKQESVLNTYPHFKTKISGLDIHFVHHKAELKEGQKELAIMMVHGWPGSFYEFYPVIPKLISASTDKYAFSIICPSIPGYGLSEAPHKPGFDTFAAARVFAKLMDRLGYKSYYLQGGDWGSAITSELAIMNPSQIRGLHLNLFSTPIMLSPFEYIQAKLFFPEKEQKKLFPFKDLFFKVLAESGYFHLQGLALNDSPAGLAAYILEKFAMWSGCQTTDTAMCLESSFSKDDLLTNVMIYWATHSITSSIRLYYEDMHSPNVQIVGRIPITVPTGLADFPHELFRIPEPFAHTRFVDIVQFSEMPRGGHFAAFEEPQLFADDVIKFIEKVEKRISLEKAEAIIFGVSVAVISMLIGSYLFPIPETPRLDEHQWWGKGQETDHEEDTSVNRMYVNLSDEILIDLKERLSKTPFFENLEGIDWEYGINPEYMKDVVEYWKTKFDWRKQESILNTYPHYKTKISGLDIHFVHHKAELKEGQKELAIMMVHGWPGSFYEFYPVIPRLISASTDKYAFSIICPSIPGYGLSEAPYKPGFDTFAAARVFAKLMDRLGYPSYYLQGGDWGSAITSALAIMNPSQIRGLHLNMFSTSIMHSPFEYIQAKLFFPEKEQKKIFPVKDFFFKVLAESGYFHLQGLALNDSPAGLAAYILEKFAMWSGCKTTDTAMCLESCFSKDDLLTNVMIYWATHSITSSIRLYYEAMHSPNVQRVGRIPITVPTGLADFPHELFPIPAPFAHKRFVDIVQFSEMPRGGHFAAFEEPQLFANDVIKFIEKVEKRISLQKADTIIKS</sequence>
<feature type="domain" description="Epoxide hydrolase N-terminal" evidence="5">
    <location>
        <begin position="970"/>
        <end position="1074"/>
    </location>
</feature>
<accession>A0AAD9Q2J7</accession>
<dbReference type="InterPro" id="IPR029058">
    <property type="entry name" value="AB_hydrolase_fold"/>
</dbReference>
<dbReference type="SUPFAM" id="SSF53474">
    <property type="entry name" value="alpha/beta-Hydrolases"/>
    <property type="match status" value="4"/>
</dbReference>
<feature type="transmembrane region" description="Helical" evidence="4">
    <location>
        <begin position="7"/>
        <end position="30"/>
    </location>
</feature>
<evidence type="ECO:0000313" key="6">
    <source>
        <dbReference type="EMBL" id="KAK2553468.1"/>
    </source>
</evidence>
<feature type="domain" description="Epoxide hydrolase N-terminal" evidence="5">
    <location>
        <begin position="1411"/>
        <end position="1516"/>
    </location>
</feature>
<keyword evidence="3 6" id="KW-0378">Hydrolase</keyword>
<dbReference type="GO" id="GO:0097176">
    <property type="term" value="P:epoxide metabolic process"/>
    <property type="evidence" value="ECO:0007669"/>
    <property type="project" value="TreeGrafter"/>
</dbReference>
<gene>
    <name evidence="6" type="ORF">P5673_025227</name>
</gene>
<keyword evidence="2" id="KW-0058">Aromatic hydrocarbons catabolism</keyword>
<dbReference type="InterPro" id="IPR000639">
    <property type="entry name" value="Epox_hydrolase-like"/>
</dbReference>
<dbReference type="GO" id="GO:0004301">
    <property type="term" value="F:epoxide hydrolase activity"/>
    <property type="evidence" value="ECO:0007669"/>
    <property type="project" value="TreeGrafter"/>
</dbReference>
<evidence type="ECO:0000256" key="4">
    <source>
        <dbReference type="SAM" id="Phobius"/>
    </source>
</evidence>
<keyword evidence="4" id="KW-0812">Transmembrane</keyword>
<feature type="domain" description="Epoxide hydrolase N-terminal" evidence="5">
    <location>
        <begin position="61"/>
        <end position="166"/>
    </location>
</feature>
<reference evidence="6" key="2">
    <citation type="journal article" date="2023" name="Science">
        <title>Genomic signatures of disease resistance in endangered staghorn corals.</title>
        <authorList>
            <person name="Vollmer S.V."/>
            <person name="Selwyn J.D."/>
            <person name="Despard B.A."/>
            <person name="Roesel C.L."/>
        </authorList>
    </citation>
    <scope>NUCLEOTIDE SEQUENCE</scope>
    <source>
        <strain evidence="6">K2</strain>
    </source>
</reference>
<dbReference type="PANTHER" id="PTHR21661">
    <property type="entry name" value="EPOXIDE HYDROLASE 1-RELATED"/>
    <property type="match status" value="1"/>
</dbReference>
<proteinExistence type="inferred from homology"/>
<dbReference type="Pfam" id="PF06441">
    <property type="entry name" value="EHN"/>
    <property type="match status" value="4"/>
</dbReference>
<dbReference type="PRINTS" id="PR00412">
    <property type="entry name" value="EPOXHYDRLASE"/>
</dbReference>
<protein>
    <submittedName>
        <fullName evidence="6">Epoxide hydrolase 1</fullName>
    </submittedName>
</protein>
<dbReference type="Proteomes" id="UP001249851">
    <property type="component" value="Unassembled WGS sequence"/>
</dbReference>
<dbReference type="EMBL" id="JARQWQ010000077">
    <property type="protein sequence ID" value="KAK2553468.1"/>
    <property type="molecule type" value="Genomic_DNA"/>
</dbReference>
<dbReference type="Gene3D" id="3.40.50.1820">
    <property type="entry name" value="alpha/beta hydrolase"/>
    <property type="match status" value="4"/>
</dbReference>
<evidence type="ECO:0000313" key="7">
    <source>
        <dbReference type="Proteomes" id="UP001249851"/>
    </source>
</evidence>
<keyword evidence="7" id="KW-1185">Reference proteome</keyword>
<keyword evidence="4" id="KW-1133">Transmembrane helix</keyword>
<name>A0AAD9Q2J7_ACRCE</name>
<evidence type="ECO:0000256" key="1">
    <source>
        <dbReference type="ARBA" id="ARBA00010088"/>
    </source>
</evidence>
<evidence type="ECO:0000259" key="5">
    <source>
        <dbReference type="Pfam" id="PF06441"/>
    </source>
</evidence>
<reference evidence="6" key="1">
    <citation type="journal article" date="2023" name="G3 (Bethesda)">
        <title>Whole genome assembly and annotation of the endangered Caribbean coral Acropora cervicornis.</title>
        <authorList>
            <person name="Selwyn J.D."/>
            <person name="Vollmer S.V."/>
        </authorList>
    </citation>
    <scope>NUCLEOTIDE SEQUENCE</scope>
    <source>
        <strain evidence="6">K2</strain>
    </source>
</reference>
<evidence type="ECO:0000256" key="2">
    <source>
        <dbReference type="ARBA" id="ARBA00022797"/>
    </source>
</evidence>
<evidence type="ECO:0000256" key="3">
    <source>
        <dbReference type="ARBA" id="ARBA00022801"/>
    </source>
</evidence>